<dbReference type="Proteomes" id="UP000664940">
    <property type="component" value="Unassembled WGS sequence"/>
</dbReference>
<comment type="caution">
    <text evidence="2">The sequence shown here is derived from an EMBL/GenBank/DDBJ whole genome shotgun (WGS) entry which is preliminary data.</text>
</comment>
<feature type="compositionally biased region" description="Basic residues" evidence="1">
    <location>
        <begin position="126"/>
        <end position="136"/>
    </location>
</feature>
<organism evidence="2 3">
    <name type="scientific">Phyllostomus discolor</name>
    <name type="common">pale spear-nosed bat</name>
    <dbReference type="NCBI Taxonomy" id="89673"/>
    <lineage>
        <taxon>Eukaryota</taxon>
        <taxon>Metazoa</taxon>
        <taxon>Chordata</taxon>
        <taxon>Craniata</taxon>
        <taxon>Vertebrata</taxon>
        <taxon>Euteleostomi</taxon>
        <taxon>Mammalia</taxon>
        <taxon>Eutheria</taxon>
        <taxon>Laurasiatheria</taxon>
        <taxon>Chiroptera</taxon>
        <taxon>Yangochiroptera</taxon>
        <taxon>Phyllostomidae</taxon>
        <taxon>Phyllostominae</taxon>
        <taxon>Phyllostomus</taxon>
    </lineage>
</organism>
<reference evidence="2 3" key="1">
    <citation type="journal article" date="2020" name="Nature">
        <title>Six reference-quality genomes reveal evolution of bat adaptations.</title>
        <authorList>
            <person name="Jebb D."/>
            <person name="Huang Z."/>
            <person name="Pippel M."/>
            <person name="Hughes G.M."/>
            <person name="Lavrichenko K."/>
            <person name="Devanna P."/>
            <person name="Winkler S."/>
            <person name="Jermiin L.S."/>
            <person name="Skirmuntt E.C."/>
            <person name="Katzourakis A."/>
            <person name="Burkitt-Gray L."/>
            <person name="Ray D.A."/>
            <person name="Sullivan K.A.M."/>
            <person name="Roscito J.G."/>
            <person name="Kirilenko B.M."/>
            <person name="Davalos L.M."/>
            <person name="Corthals A.P."/>
            <person name="Power M.L."/>
            <person name="Jones G."/>
            <person name="Ransome R.D."/>
            <person name="Dechmann D.K.N."/>
            <person name="Locatelli A.G."/>
            <person name="Puechmaille S.J."/>
            <person name="Fedrigo O."/>
            <person name="Jarvis E.D."/>
            <person name="Hiller M."/>
            <person name="Vernes S.C."/>
            <person name="Myers E.W."/>
            <person name="Teeling E.C."/>
        </authorList>
    </citation>
    <scope>NUCLEOTIDE SEQUENCE [LARGE SCALE GENOMIC DNA]</scope>
    <source>
        <strain evidence="2">Bat1K_MPI-CBG_1</strain>
    </source>
</reference>
<accession>A0A834BCI9</accession>
<proteinExistence type="predicted"/>
<evidence type="ECO:0000256" key="1">
    <source>
        <dbReference type="SAM" id="MobiDB-lite"/>
    </source>
</evidence>
<protein>
    <submittedName>
        <fullName evidence="2">Uncharacterized protein</fullName>
    </submittedName>
</protein>
<feature type="region of interest" description="Disordered" evidence="1">
    <location>
        <begin position="123"/>
        <end position="149"/>
    </location>
</feature>
<gene>
    <name evidence="2" type="ORF">HJG60_009774</name>
</gene>
<dbReference type="AlphaFoldDB" id="A0A834BCI9"/>
<dbReference type="EMBL" id="JABVXQ010000002">
    <property type="protein sequence ID" value="KAF6125255.1"/>
    <property type="molecule type" value="Genomic_DNA"/>
</dbReference>
<evidence type="ECO:0000313" key="3">
    <source>
        <dbReference type="Proteomes" id="UP000664940"/>
    </source>
</evidence>
<name>A0A834BCI9_9CHIR</name>
<evidence type="ECO:0000313" key="2">
    <source>
        <dbReference type="EMBL" id="KAF6125255.1"/>
    </source>
</evidence>
<sequence>MTPTHPVMVCRLKAESCQVRNYPVQQVLLSNLTFGHQVYTVIVGSPACADHCDSTVRSTKGIRTPTCTGNVCGSIPPLPHQHPLTHLCGDPCPTITHSSFTWFLFTSTSLQLYFLKPSLLSTKERREKRKGGRKRERKEGRKTPQTHSH</sequence>